<comment type="caution">
    <text evidence="1">The sequence shown here is derived from an EMBL/GenBank/DDBJ whole genome shotgun (WGS) entry which is preliminary data.</text>
</comment>
<accession>A0ACC0D0U7</accession>
<evidence type="ECO:0000313" key="1">
    <source>
        <dbReference type="EMBL" id="KAI6086306.1"/>
    </source>
</evidence>
<evidence type="ECO:0000313" key="2">
    <source>
        <dbReference type="Proteomes" id="UP001497680"/>
    </source>
</evidence>
<name>A0ACC0D0U7_9PEZI</name>
<proteinExistence type="predicted"/>
<dbReference type="Proteomes" id="UP001497680">
    <property type="component" value="Unassembled WGS sequence"/>
</dbReference>
<organism evidence="1 2">
    <name type="scientific">Hypoxylon rubiginosum</name>
    <dbReference type="NCBI Taxonomy" id="110542"/>
    <lineage>
        <taxon>Eukaryota</taxon>
        <taxon>Fungi</taxon>
        <taxon>Dikarya</taxon>
        <taxon>Ascomycota</taxon>
        <taxon>Pezizomycotina</taxon>
        <taxon>Sordariomycetes</taxon>
        <taxon>Xylariomycetidae</taxon>
        <taxon>Xylariales</taxon>
        <taxon>Hypoxylaceae</taxon>
        <taxon>Hypoxylon</taxon>
    </lineage>
</organism>
<sequence>MAPTIIPWGPTFHPLGSTPAVNLTRGLPQGLDADILLLGCGGIQNILFTAYSERGLPARNIDITCCDIDPTIIARNLLVISLLKDGINPQHLWKIYFDLYIDKAELATVEAQAQKLLKLSESVNDWVGGPYGSLLKFYDKNSLEQVRQIWQKYAYFLSSREKKLKQGLKLTKRLRMTLPGKPGQQEPLTLTTSRSAAPLSFPAGKDEQGLRAWQYYWKNGQLTKHLSTIPNPLFVDTTYKHTVLHYSTDPILGFHVATAYAELKDDSPLRPCGGDSDAFSIVTAAKTQFDNWVLAFQEIAREEHIVIRFIVSDALSLSNALQTTRASDTNLYHRQLDATPIKFDLTTSQPTKFDVVDTSNLADTLHTLNVLVATAPLLKASASSTLWTEAYVKRGHTADEKLDGLLCGHAPTMSLLLGVFLAEYSTNATPVSCVDEAMIGSVVSFQLSHHRFAWKPSLAHGITLHVHPDTLAQTIFEIYKNMFKQESWEMLRHGLSIDEDAFDQEFLENSCPLFDRGSFAAFRRRVKASVSTDWESLWKQFLKMVRRSGSKTFLWNNHWEGLCLQLHLNGLYTDGTIKGPIQSIPDLGGHFEWEHVPEAVCVTLVVPRALFDDAMYRRKKAKKNPPALEGIVGVGKSVNNFINSFGNVHIAFGHVQTSHKPEDDNYSVTINQDPSDTAPVVASYYVASKALEDDSKDLIVGLSFCYTLVNYNVINIEEVPAIFYYAKLSDSNVFVTKYEPNMSGYPSTRCDEGTATGAAIRPLNDNEPFTAKITVNLEDSKLVSMCAHVDFSSSRRAKALRLAGAVLKPLQISPMTINLKLETANESLVHSISFPVPVVLNYINSRNTRTSSHADVVVSLASPLDSDTLSAYLYPITLASGSLPVVLNGYSVSLDTLPRLNVDKSKAKANKWVETLISHQFSVRERILREGGKHKSIRIGFKQSVSEMFIAASGLREDQMGILVLVSQPSNEQIVIFVQDILLHGAEASIVMDAAVLPLTEQLLNSGKLKTFLKKLSKQQVCAIDVNDELLALWKRVLPAFAERCRTWLHGPNCEYKEPGATVPLTTTHGEQFMCSCGNGQFDPSGFTNVPGWDKIASKHAVRVAISPTFPVPFVEEVVDTSCRSCGATKPKDGVSSLICKRCKDTIYCSWECYRDDEKRHLEKDCLPGDKA</sequence>
<keyword evidence="2" id="KW-1185">Reference proteome</keyword>
<dbReference type="EMBL" id="MU394316">
    <property type="protein sequence ID" value="KAI6086306.1"/>
    <property type="molecule type" value="Genomic_DNA"/>
</dbReference>
<gene>
    <name evidence="1" type="ORF">F4821DRAFT_238452</name>
</gene>
<protein>
    <submittedName>
        <fullName evidence="1">Uncharacterized protein</fullName>
    </submittedName>
</protein>
<reference evidence="1 2" key="1">
    <citation type="journal article" date="2022" name="New Phytol.">
        <title>Ecological generalism drives hyperdiversity of secondary metabolite gene clusters in xylarialean endophytes.</title>
        <authorList>
            <person name="Franco M.E.E."/>
            <person name="Wisecaver J.H."/>
            <person name="Arnold A.E."/>
            <person name="Ju Y.M."/>
            <person name="Slot J.C."/>
            <person name="Ahrendt S."/>
            <person name="Moore L.P."/>
            <person name="Eastman K.E."/>
            <person name="Scott K."/>
            <person name="Konkel Z."/>
            <person name="Mondo S.J."/>
            <person name="Kuo A."/>
            <person name="Hayes R.D."/>
            <person name="Haridas S."/>
            <person name="Andreopoulos B."/>
            <person name="Riley R."/>
            <person name="LaButti K."/>
            <person name="Pangilinan J."/>
            <person name="Lipzen A."/>
            <person name="Amirebrahimi M."/>
            <person name="Yan J."/>
            <person name="Adam C."/>
            <person name="Keymanesh K."/>
            <person name="Ng V."/>
            <person name="Louie K."/>
            <person name="Northen T."/>
            <person name="Drula E."/>
            <person name="Henrissat B."/>
            <person name="Hsieh H.M."/>
            <person name="Youens-Clark K."/>
            <person name="Lutzoni F."/>
            <person name="Miadlikowska J."/>
            <person name="Eastwood D.C."/>
            <person name="Hamelin R.C."/>
            <person name="Grigoriev I.V."/>
            <person name="U'Ren J.M."/>
        </authorList>
    </citation>
    <scope>NUCLEOTIDE SEQUENCE [LARGE SCALE GENOMIC DNA]</scope>
    <source>
        <strain evidence="1 2">ER1909</strain>
    </source>
</reference>